<reference evidence="2" key="1">
    <citation type="journal article" date="2013" name="Genome Biol.">
        <title>Reference genomes and transcriptomes of Nicotiana sylvestris and Nicotiana tomentosiformis.</title>
        <authorList>
            <person name="Sierro N."/>
            <person name="Battey J.N."/>
            <person name="Ouadi S."/>
            <person name="Bovet L."/>
            <person name="Goepfert S."/>
            <person name="Bakaher N."/>
            <person name="Peitsch M.C."/>
            <person name="Ivanov N.V."/>
        </authorList>
    </citation>
    <scope>NUCLEOTIDE SEQUENCE [LARGE SCALE GENOMIC DNA]</scope>
</reference>
<accession>A0A1U7WDC3</accession>
<dbReference type="AlphaFoldDB" id="A0A1U7WDC3"/>
<organism evidence="2 3">
    <name type="scientific">Nicotiana sylvestris</name>
    <name type="common">Wood tobacco</name>
    <name type="synonym">South American tobacco</name>
    <dbReference type="NCBI Taxonomy" id="4096"/>
    <lineage>
        <taxon>Eukaryota</taxon>
        <taxon>Viridiplantae</taxon>
        <taxon>Streptophyta</taxon>
        <taxon>Embryophyta</taxon>
        <taxon>Tracheophyta</taxon>
        <taxon>Spermatophyta</taxon>
        <taxon>Magnoliopsida</taxon>
        <taxon>eudicotyledons</taxon>
        <taxon>Gunneridae</taxon>
        <taxon>Pentapetalae</taxon>
        <taxon>asterids</taxon>
        <taxon>lamiids</taxon>
        <taxon>Solanales</taxon>
        <taxon>Solanaceae</taxon>
        <taxon>Nicotianoideae</taxon>
        <taxon>Nicotianeae</taxon>
        <taxon>Nicotiana</taxon>
    </lineage>
</organism>
<protein>
    <submittedName>
        <fullName evidence="3">Uncharacterized protein LOC104225178</fullName>
    </submittedName>
</protein>
<evidence type="ECO:0000313" key="3">
    <source>
        <dbReference type="RefSeq" id="XP_009775246.1"/>
    </source>
</evidence>
<evidence type="ECO:0000313" key="2">
    <source>
        <dbReference type="Proteomes" id="UP000189701"/>
    </source>
</evidence>
<sequence length="187" mass="20286">MACEPSVPKERVEVEGEMTEANPPQVQEAGTEVRVEATREAGSAPPDVIEISGLPSFTEFMFGEARATKGRSNEGVHRADDPLLTFFDGVDSTILEDLSRLSDLEVPRKSPSSEASGPILSTRLINQLLAPNTDSGRKRSVVITVPEDARIFFAPVGVASYLQCLVTKEDQAKMNEMDASCLFNEAQ</sequence>
<gene>
    <name evidence="3" type="primary">LOC104225178</name>
</gene>
<proteinExistence type="predicted"/>
<evidence type="ECO:0000256" key="1">
    <source>
        <dbReference type="SAM" id="MobiDB-lite"/>
    </source>
</evidence>
<keyword evidence="2" id="KW-1185">Reference proteome</keyword>
<reference evidence="3" key="2">
    <citation type="submission" date="2025-08" db="UniProtKB">
        <authorList>
            <consortium name="RefSeq"/>
        </authorList>
    </citation>
    <scope>IDENTIFICATION</scope>
    <source>
        <tissue evidence="3">Leaf</tissue>
    </source>
</reference>
<dbReference type="Proteomes" id="UP000189701">
    <property type="component" value="Unplaced"/>
</dbReference>
<feature type="region of interest" description="Disordered" evidence="1">
    <location>
        <begin position="1"/>
        <end position="30"/>
    </location>
</feature>
<dbReference type="RefSeq" id="XP_009775246.1">
    <property type="nucleotide sequence ID" value="XM_009776944.1"/>
</dbReference>
<name>A0A1U7WDC3_NICSY</name>
<dbReference type="OrthoDB" id="1243099at2759"/>